<keyword evidence="2" id="KW-0812">Transmembrane</keyword>
<keyword evidence="2" id="KW-0472">Membrane</keyword>
<feature type="region of interest" description="Disordered" evidence="1">
    <location>
        <begin position="55"/>
        <end position="103"/>
    </location>
</feature>
<reference evidence="4" key="1">
    <citation type="journal article" date="2019" name="Int. J. Syst. Evol. Microbiol.">
        <title>The Global Catalogue of Microorganisms (GCM) 10K type strain sequencing project: providing services to taxonomists for standard genome sequencing and annotation.</title>
        <authorList>
            <consortium name="The Broad Institute Genomics Platform"/>
            <consortium name="The Broad Institute Genome Sequencing Center for Infectious Disease"/>
            <person name="Wu L."/>
            <person name="Ma J."/>
        </authorList>
    </citation>
    <scope>NUCLEOTIDE SEQUENCE [LARGE SCALE GENOMIC DNA]</scope>
    <source>
        <strain evidence="4">JCM 18459</strain>
    </source>
</reference>
<dbReference type="Proteomes" id="UP001500221">
    <property type="component" value="Unassembled WGS sequence"/>
</dbReference>
<gene>
    <name evidence="3" type="ORF">GCM10023340_16700</name>
</gene>
<dbReference type="RefSeq" id="WP_345456861.1">
    <property type="nucleotide sequence ID" value="NZ_BAABKG010000002.1"/>
</dbReference>
<dbReference type="EMBL" id="BAABKG010000002">
    <property type="protein sequence ID" value="GAA5146179.1"/>
    <property type="molecule type" value="Genomic_DNA"/>
</dbReference>
<feature type="transmembrane region" description="Helical" evidence="2">
    <location>
        <begin position="26"/>
        <end position="44"/>
    </location>
</feature>
<organism evidence="3 4">
    <name type="scientific">Nocardioides marinquilinus</name>
    <dbReference type="NCBI Taxonomy" id="1210400"/>
    <lineage>
        <taxon>Bacteria</taxon>
        <taxon>Bacillati</taxon>
        <taxon>Actinomycetota</taxon>
        <taxon>Actinomycetes</taxon>
        <taxon>Propionibacteriales</taxon>
        <taxon>Nocardioidaceae</taxon>
        <taxon>Nocardioides</taxon>
    </lineage>
</organism>
<sequence>MTTLGLLALVVTAAPADEDVVAGWTAFALFGLGIVAIALLGWSLTKRLKNVDRAAEQGLYDPSDPKKQRPARGLAAVREQRRLAEQQDGEHAPDGEDDAPRDR</sequence>
<feature type="compositionally biased region" description="Basic and acidic residues" evidence="1">
    <location>
        <begin position="78"/>
        <end position="103"/>
    </location>
</feature>
<evidence type="ECO:0000256" key="2">
    <source>
        <dbReference type="SAM" id="Phobius"/>
    </source>
</evidence>
<name>A0ABP9PHD2_9ACTN</name>
<keyword evidence="2" id="KW-1133">Transmembrane helix</keyword>
<keyword evidence="4" id="KW-1185">Reference proteome</keyword>
<evidence type="ECO:0000313" key="3">
    <source>
        <dbReference type="EMBL" id="GAA5146179.1"/>
    </source>
</evidence>
<comment type="caution">
    <text evidence="3">The sequence shown here is derived from an EMBL/GenBank/DDBJ whole genome shotgun (WGS) entry which is preliminary data.</text>
</comment>
<protein>
    <submittedName>
        <fullName evidence="3">Uncharacterized protein</fullName>
    </submittedName>
</protein>
<proteinExistence type="predicted"/>
<evidence type="ECO:0000256" key="1">
    <source>
        <dbReference type="SAM" id="MobiDB-lite"/>
    </source>
</evidence>
<evidence type="ECO:0000313" key="4">
    <source>
        <dbReference type="Proteomes" id="UP001500221"/>
    </source>
</evidence>
<accession>A0ABP9PHD2</accession>